<dbReference type="SUPFAM" id="SSF47729">
    <property type="entry name" value="IHF-like DNA-binding proteins"/>
    <property type="match status" value="1"/>
</dbReference>
<comment type="caution">
    <text evidence="4">The sequence shown here is derived from an EMBL/GenBank/DDBJ whole genome shotgun (WGS) entry which is preliminary data.</text>
</comment>
<dbReference type="Proteomes" id="UP000824023">
    <property type="component" value="Unassembled WGS sequence"/>
</dbReference>
<name>A0A9D2CXP9_9BACE</name>
<dbReference type="EMBL" id="DXCK01000113">
    <property type="protein sequence ID" value="HIZ02228.1"/>
    <property type="molecule type" value="Genomic_DNA"/>
</dbReference>
<accession>A0A9D2CXP9</accession>
<dbReference type="Pfam" id="PF18291">
    <property type="entry name" value="HU-HIG"/>
    <property type="match status" value="1"/>
</dbReference>
<dbReference type="InterPro" id="IPR041607">
    <property type="entry name" value="HU-HIG"/>
</dbReference>
<sequence>MGYFTKKQMKSNGKWYPVATTIGKPVTTKEVARRLSALSSLSTGDVISVLDLLGGVLGQFMNEGRTVKLEGVGTFYYTIDAEGNGVDTADEVSAKQITGTRVRFIPETARGSKGQIVSRSLIAEDVFWELLSEDIPAQAVDGTTPGTGGEDDDDSGQGTFG</sequence>
<evidence type="ECO:0000256" key="2">
    <source>
        <dbReference type="SAM" id="MobiDB-lite"/>
    </source>
</evidence>
<dbReference type="InterPro" id="IPR005902">
    <property type="entry name" value="HU_DNA-bd_put"/>
</dbReference>
<feature type="domain" description="HU" evidence="3">
    <location>
        <begin position="14"/>
        <end position="109"/>
    </location>
</feature>
<evidence type="ECO:0000313" key="5">
    <source>
        <dbReference type="Proteomes" id="UP000824023"/>
    </source>
</evidence>
<proteinExistence type="predicted"/>
<reference evidence="4" key="2">
    <citation type="submission" date="2021-04" db="EMBL/GenBank/DDBJ databases">
        <authorList>
            <person name="Gilroy R."/>
        </authorList>
    </citation>
    <scope>NUCLEOTIDE SEQUENCE</scope>
    <source>
        <strain evidence="4">ChiHjej12B11-24981</strain>
    </source>
</reference>
<organism evidence="4 5">
    <name type="scientific">Candidatus Bacteroides merdipullorum</name>
    <dbReference type="NCBI Taxonomy" id="2838474"/>
    <lineage>
        <taxon>Bacteria</taxon>
        <taxon>Pseudomonadati</taxon>
        <taxon>Bacteroidota</taxon>
        <taxon>Bacteroidia</taxon>
        <taxon>Bacteroidales</taxon>
        <taxon>Bacteroidaceae</taxon>
        <taxon>Bacteroides</taxon>
    </lineage>
</organism>
<dbReference type="GO" id="GO:0003677">
    <property type="term" value="F:DNA binding"/>
    <property type="evidence" value="ECO:0007669"/>
    <property type="project" value="UniProtKB-KW"/>
</dbReference>
<reference evidence="4" key="1">
    <citation type="journal article" date="2021" name="PeerJ">
        <title>Extensive microbial diversity within the chicken gut microbiome revealed by metagenomics and culture.</title>
        <authorList>
            <person name="Gilroy R."/>
            <person name="Ravi A."/>
            <person name="Getino M."/>
            <person name="Pursley I."/>
            <person name="Horton D.L."/>
            <person name="Alikhan N.F."/>
            <person name="Baker D."/>
            <person name="Gharbi K."/>
            <person name="Hall N."/>
            <person name="Watson M."/>
            <person name="Adriaenssens E.M."/>
            <person name="Foster-Nyarko E."/>
            <person name="Jarju S."/>
            <person name="Secka A."/>
            <person name="Antonio M."/>
            <person name="Oren A."/>
            <person name="Chaudhuri R.R."/>
            <person name="La Ragione R."/>
            <person name="Hildebrand F."/>
            <person name="Pallen M.J."/>
        </authorList>
    </citation>
    <scope>NUCLEOTIDE SEQUENCE</scope>
    <source>
        <strain evidence="4">ChiHjej12B11-24981</strain>
    </source>
</reference>
<keyword evidence="1 4" id="KW-0238">DNA-binding</keyword>
<evidence type="ECO:0000256" key="1">
    <source>
        <dbReference type="ARBA" id="ARBA00023125"/>
    </source>
</evidence>
<evidence type="ECO:0000259" key="3">
    <source>
        <dbReference type="Pfam" id="PF18291"/>
    </source>
</evidence>
<feature type="region of interest" description="Disordered" evidence="2">
    <location>
        <begin position="138"/>
        <end position="161"/>
    </location>
</feature>
<dbReference type="NCBIfam" id="TIGR01201">
    <property type="entry name" value="HU_rel"/>
    <property type="match status" value="1"/>
</dbReference>
<dbReference type="AlphaFoldDB" id="A0A9D2CXP9"/>
<evidence type="ECO:0000313" key="4">
    <source>
        <dbReference type="EMBL" id="HIZ02228.1"/>
    </source>
</evidence>
<protein>
    <submittedName>
        <fullName evidence="4">DNA-binding protein</fullName>
    </submittedName>
</protein>
<dbReference type="InterPro" id="IPR010992">
    <property type="entry name" value="IHF-like_DNA-bd_dom_sf"/>
</dbReference>
<gene>
    <name evidence="4" type="ORF">H9819_08280</name>
</gene>